<proteinExistence type="predicted"/>
<keyword evidence="1" id="KW-0472">Membrane</keyword>
<evidence type="ECO:0000313" key="3">
    <source>
        <dbReference type="EMBL" id="TQV81797.1"/>
    </source>
</evidence>
<keyword evidence="4" id="KW-1185">Reference proteome</keyword>
<dbReference type="InterPro" id="IPR009936">
    <property type="entry name" value="DUF1468"/>
</dbReference>
<evidence type="ECO:0000313" key="4">
    <source>
        <dbReference type="Proteomes" id="UP000315252"/>
    </source>
</evidence>
<accession>A0A545TX50</accession>
<dbReference type="OrthoDB" id="7864848at2"/>
<feature type="transmembrane region" description="Helical" evidence="1">
    <location>
        <begin position="124"/>
        <end position="142"/>
    </location>
</feature>
<protein>
    <submittedName>
        <fullName evidence="3">Tripartite tricarboxylate transporter TctB family protein</fullName>
    </submittedName>
</protein>
<evidence type="ECO:0000259" key="2">
    <source>
        <dbReference type="Pfam" id="PF07331"/>
    </source>
</evidence>
<feature type="transmembrane region" description="Helical" evidence="1">
    <location>
        <begin position="46"/>
        <end position="65"/>
    </location>
</feature>
<comment type="caution">
    <text evidence="3">The sequence shown here is derived from an EMBL/GenBank/DDBJ whole genome shotgun (WGS) entry which is preliminary data.</text>
</comment>
<dbReference type="EMBL" id="VHSH01000002">
    <property type="protein sequence ID" value="TQV81797.1"/>
    <property type="molecule type" value="Genomic_DNA"/>
</dbReference>
<keyword evidence="1" id="KW-1133">Transmembrane helix</keyword>
<reference evidence="3 4" key="1">
    <citation type="submission" date="2019-06" db="EMBL/GenBank/DDBJ databases">
        <title>Whole genome sequence for Rhodospirillaceae sp. R148.</title>
        <authorList>
            <person name="Wang G."/>
        </authorList>
    </citation>
    <scope>NUCLEOTIDE SEQUENCE [LARGE SCALE GENOMIC DNA]</scope>
    <source>
        <strain evidence="3 4">R148</strain>
    </source>
</reference>
<dbReference type="AlphaFoldDB" id="A0A545TX50"/>
<evidence type="ECO:0000256" key="1">
    <source>
        <dbReference type="SAM" id="Phobius"/>
    </source>
</evidence>
<keyword evidence="1" id="KW-0812">Transmembrane</keyword>
<feature type="domain" description="DUF1468" evidence="2">
    <location>
        <begin position="18"/>
        <end position="147"/>
    </location>
</feature>
<feature type="transmembrane region" description="Helical" evidence="1">
    <location>
        <begin position="17"/>
        <end position="34"/>
    </location>
</feature>
<name>A0A545TX50_9PROT</name>
<sequence length="155" mass="16309">MPQIISEKRPGQGSSDVWIGLVLLAVGGAAAWMASGFDDASRPYPLALSVLMMLLGAVLAARAVLGGGEDQSFTQQARILLPAAVVLALWILALSNGLGYVVPTFAMEFAFMWLCGIRGTGRAALYAGLVTGGSYTIFVGLLDVRLPASHLPWLF</sequence>
<dbReference type="Pfam" id="PF07331">
    <property type="entry name" value="TctB"/>
    <property type="match status" value="1"/>
</dbReference>
<organism evidence="3 4">
    <name type="scientific">Denitrobaculum tricleocarpae</name>
    <dbReference type="NCBI Taxonomy" id="2591009"/>
    <lineage>
        <taxon>Bacteria</taxon>
        <taxon>Pseudomonadati</taxon>
        <taxon>Pseudomonadota</taxon>
        <taxon>Alphaproteobacteria</taxon>
        <taxon>Rhodospirillales</taxon>
        <taxon>Rhodospirillaceae</taxon>
        <taxon>Denitrobaculum</taxon>
    </lineage>
</organism>
<feature type="transmembrane region" description="Helical" evidence="1">
    <location>
        <begin position="77"/>
        <end position="94"/>
    </location>
</feature>
<gene>
    <name evidence="3" type="ORF">FKG95_06030</name>
</gene>
<dbReference type="RefSeq" id="WP_142895428.1">
    <property type="nucleotide sequence ID" value="NZ_ML660053.1"/>
</dbReference>
<dbReference type="Proteomes" id="UP000315252">
    <property type="component" value="Unassembled WGS sequence"/>
</dbReference>